<evidence type="ECO:0000256" key="1">
    <source>
        <dbReference type="SAM" id="SignalP"/>
    </source>
</evidence>
<keyword evidence="4" id="KW-1185">Reference proteome</keyword>
<evidence type="ECO:0000313" key="3">
    <source>
        <dbReference type="EMBL" id="MFC6438992.1"/>
    </source>
</evidence>
<feature type="chain" id="PRO_5046675152" evidence="1">
    <location>
        <begin position="21"/>
        <end position="140"/>
    </location>
</feature>
<dbReference type="RefSeq" id="WP_131259098.1">
    <property type="nucleotide sequence ID" value="NZ_JBHSUS010000001.1"/>
</dbReference>
<feature type="domain" description="DUF4426" evidence="2">
    <location>
        <begin position="24"/>
        <end position="140"/>
    </location>
</feature>
<organism evidence="3 4">
    <name type="scientific">Pseudobowmanella zhangzhouensis</name>
    <dbReference type="NCBI Taxonomy" id="1537679"/>
    <lineage>
        <taxon>Bacteria</taxon>
        <taxon>Pseudomonadati</taxon>
        <taxon>Pseudomonadota</taxon>
        <taxon>Gammaproteobacteria</taxon>
        <taxon>Alteromonadales</taxon>
        <taxon>Alteromonadaceae</taxon>
    </lineage>
</organism>
<evidence type="ECO:0000259" key="2">
    <source>
        <dbReference type="Pfam" id="PF14467"/>
    </source>
</evidence>
<protein>
    <submittedName>
        <fullName evidence="3">DUF4426 domain-containing protein</fullName>
    </submittedName>
</protein>
<proteinExistence type="predicted"/>
<dbReference type="Pfam" id="PF14467">
    <property type="entry name" value="DUF4426"/>
    <property type="match status" value="1"/>
</dbReference>
<comment type="caution">
    <text evidence="3">The sequence shown here is derived from an EMBL/GenBank/DDBJ whole genome shotgun (WGS) entry which is preliminary data.</text>
</comment>
<reference evidence="4" key="1">
    <citation type="journal article" date="2019" name="Int. J. Syst. Evol. Microbiol.">
        <title>The Global Catalogue of Microorganisms (GCM) 10K type strain sequencing project: providing services to taxonomists for standard genome sequencing and annotation.</title>
        <authorList>
            <consortium name="The Broad Institute Genomics Platform"/>
            <consortium name="The Broad Institute Genome Sequencing Center for Infectious Disease"/>
            <person name="Wu L."/>
            <person name="Ma J."/>
        </authorList>
    </citation>
    <scope>NUCLEOTIDE SEQUENCE [LARGE SCALE GENOMIC DNA]</scope>
    <source>
        <strain evidence="4">CGMCC 1.16031</strain>
    </source>
</reference>
<dbReference type="Gene3D" id="2.60.40.3340">
    <property type="entry name" value="Domain of unknown function DUF4426"/>
    <property type="match status" value="1"/>
</dbReference>
<sequence>MFKRFLIAIALLASASMAHAEQFKTLGDWDVHYIVFPSTFLQPEVARNYKIQRSQYQAVINISVLAHDSQQALSQVVEGTATDLMGKVQRLTFREVQEGDAIYYLATLNNDINQVWRFAIDIGHGENTQTLKFEQKVWIE</sequence>
<dbReference type="Proteomes" id="UP001596364">
    <property type="component" value="Unassembled WGS sequence"/>
</dbReference>
<keyword evidence="1" id="KW-0732">Signal</keyword>
<accession>A0ABW1XIM0</accession>
<gene>
    <name evidence="3" type="ORF">ACFP85_02345</name>
</gene>
<evidence type="ECO:0000313" key="4">
    <source>
        <dbReference type="Proteomes" id="UP001596364"/>
    </source>
</evidence>
<name>A0ABW1XIM0_9ALTE</name>
<dbReference type="InterPro" id="IPR025218">
    <property type="entry name" value="DUF4426"/>
</dbReference>
<feature type="signal peptide" evidence="1">
    <location>
        <begin position="1"/>
        <end position="20"/>
    </location>
</feature>
<dbReference type="EMBL" id="JBHSUS010000001">
    <property type="protein sequence ID" value="MFC6438992.1"/>
    <property type="molecule type" value="Genomic_DNA"/>
</dbReference>